<dbReference type="InParanoid" id="A0A1X7TV18"/>
<evidence type="ECO:0000256" key="1">
    <source>
        <dbReference type="SAM" id="Phobius"/>
    </source>
</evidence>
<accession>A0A1X7TV18</accession>
<reference evidence="2" key="1">
    <citation type="submission" date="2017-05" db="UniProtKB">
        <authorList>
            <consortium name="EnsemblMetazoa"/>
        </authorList>
    </citation>
    <scope>IDENTIFICATION</scope>
</reference>
<name>A0A1X7TV18_AMPQE</name>
<keyword evidence="1" id="KW-0472">Membrane</keyword>
<keyword evidence="1" id="KW-1133">Transmembrane helix</keyword>
<sequence length="75" mass="8579">SFMSCTSWFTIIFCIITIIGLVVFILIARWYVNRVRDTDLGLRAAVEEHWEKRLMAANATNDSETSGDFIISSFD</sequence>
<dbReference type="AlphaFoldDB" id="A0A1X7TV18"/>
<organism evidence="2">
    <name type="scientific">Amphimedon queenslandica</name>
    <name type="common">Sponge</name>
    <dbReference type="NCBI Taxonomy" id="400682"/>
    <lineage>
        <taxon>Eukaryota</taxon>
        <taxon>Metazoa</taxon>
        <taxon>Porifera</taxon>
        <taxon>Demospongiae</taxon>
        <taxon>Heteroscleromorpha</taxon>
        <taxon>Haplosclerida</taxon>
        <taxon>Niphatidae</taxon>
        <taxon>Amphimedon</taxon>
    </lineage>
</organism>
<keyword evidence="1" id="KW-0812">Transmembrane</keyword>
<proteinExistence type="predicted"/>
<dbReference type="EnsemblMetazoa" id="Aqu2.1.19044_001">
    <property type="protein sequence ID" value="Aqu2.1.19044_001"/>
    <property type="gene ID" value="Aqu2.1.19044"/>
</dbReference>
<feature type="transmembrane region" description="Helical" evidence="1">
    <location>
        <begin position="6"/>
        <end position="32"/>
    </location>
</feature>
<protein>
    <submittedName>
        <fullName evidence="2">Uncharacterized protein</fullName>
    </submittedName>
</protein>
<evidence type="ECO:0000313" key="2">
    <source>
        <dbReference type="EnsemblMetazoa" id="Aqu2.1.19044_001"/>
    </source>
</evidence>